<dbReference type="AlphaFoldDB" id="A0A5B7F0F1"/>
<comment type="subcellular location">
    <subcellularLocation>
        <location evidence="1">Cytoplasm</location>
    </subcellularLocation>
</comment>
<evidence type="ECO:0000313" key="9">
    <source>
        <dbReference type="Proteomes" id="UP000324222"/>
    </source>
</evidence>
<evidence type="ECO:0000256" key="7">
    <source>
        <dbReference type="ARBA" id="ARBA00032129"/>
    </source>
</evidence>
<keyword evidence="3" id="KW-0676">Redox-active center</keyword>
<evidence type="ECO:0000256" key="3">
    <source>
        <dbReference type="ARBA" id="ARBA00023284"/>
    </source>
</evidence>
<evidence type="ECO:0000256" key="4">
    <source>
        <dbReference type="ARBA" id="ARBA00023787"/>
    </source>
</evidence>
<keyword evidence="9" id="KW-1185">Reference proteome</keyword>
<evidence type="ECO:0000313" key="8">
    <source>
        <dbReference type="EMBL" id="MPC39215.1"/>
    </source>
</evidence>
<evidence type="ECO:0000256" key="6">
    <source>
        <dbReference type="ARBA" id="ARBA00032058"/>
    </source>
</evidence>
<dbReference type="OrthoDB" id="40334at2759"/>
<comment type="similarity">
    <text evidence="4">Belongs to the peroxiredoxin-like PRXL2 family. PRXL2A subfamily.</text>
</comment>
<reference evidence="8 9" key="1">
    <citation type="submission" date="2019-05" db="EMBL/GenBank/DDBJ databases">
        <title>Another draft genome of Portunus trituberculatus and its Hox gene families provides insights of decapod evolution.</title>
        <authorList>
            <person name="Jeong J.-H."/>
            <person name="Song I."/>
            <person name="Kim S."/>
            <person name="Choi T."/>
            <person name="Kim D."/>
            <person name="Ryu S."/>
            <person name="Kim W."/>
        </authorList>
    </citation>
    <scope>NUCLEOTIDE SEQUENCE [LARGE SCALE GENOMIC DNA]</scope>
    <source>
        <tissue evidence="8">Muscle</tissue>
    </source>
</reference>
<accession>A0A5B7F0F1</accession>
<organism evidence="8 9">
    <name type="scientific">Portunus trituberculatus</name>
    <name type="common">Swimming crab</name>
    <name type="synonym">Neptunus trituberculatus</name>
    <dbReference type="NCBI Taxonomy" id="210409"/>
    <lineage>
        <taxon>Eukaryota</taxon>
        <taxon>Metazoa</taxon>
        <taxon>Ecdysozoa</taxon>
        <taxon>Arthropoda</taxon>
        <taxon>Crustacea</taxon>
        <taxon>Multicrustacea</taxon>
        <taxon>Malacostraca</taxon>
        <taxon>Eumalacostraca</taxon>
        <taxon>Eucarida</taxon>
        <taxon>Decapoda</taxon>
        <taxon>Pleocyemata</taxon>
        <taxon>Brachyura</taxon>
        <taxon>Eubrachyura</taxon>
        <taxon>Portunoidea</taxon>
        <taxon>Portunidae</taxon>
        <taxon>Portuninae</taxon>
        <taxon>Portunus</taxon>
    </lineage>
</organism>
<sequence>MYALLHEELGAAEFAPYFKGDLLLDKEKRFYGPVLPVVTGMLRWSVWQNIRRATSKGVEGNLKGDGTLLGSVFLLGPGSQGILYEHREREFGDHHNSTELLEALSKLQTPTLQTLPPSIEVAVVPSIYHQYLKRVDKGRSELLW</sequence>
<dbReference type="EMBL" id="VSRR010004294">
    <property type="protein sequence ID" value="MPC39215.1"/>
    <property type="molecule type" value="Genomic_DNA"/>
</dbReference>
<evidence type="ECO:0000256" key="2">
    <source>
        <dbReference type="ARBA" id="ARBA00022490"/>
    </source>
</evidence>
<dbReference type="Pfam" id="PF13911">
    <property type="entry name" value="AhpC-TSA_2"/>
    <property type="match status" value="1"/>
</dbReference>
<evidence type="ECO:0000256" key="5">
    <source>
        <dbReference type="ARBA" id="ARBA00023849"/>
    </source>
</evidence>
<protein>
    <recommendedName>
        <fullName evidence="5">Peroxiredoxin-like 2A</fullName>
    </recommendedName>
    <alternativeName>
        <fullName evidence="7">Peroxiredoxin-like 2 activated in M-CSF stimulated monocytes</fullName>
    </alternativeName>
    <alternativeName>
        <fullName evidence="6">Redox-regulatory protein FAM213A</fullName>
    </alternativeName>
</protein>
<dbReference type="PANTHER" id="PTHR28630:SF31">
    <property type="entry name" value="PEROXIREDOXIN-LIKE 2A"/>
    <property type="match status" value="1"/>
</dbReference>
<evidence type="ECO:0000256" key="1">
    <source>
        <dbReference type="ARBA" id="ARBA00004496"/>
    </source>
</evidence>
<dbReference type="GO" id="GO:0005737">
    <property type="term" value="C:cytoplasm"/>
    <property type="evidence" value="ECO:0007669"/>
    <property type="project" value="UniProtKB-SubCell"/>
</dbReference>
<proteinExistence type="inferred from homology"/>
<dbReference type="InterPro" id="IPR032801">
    <property type="entry name" value="PXL2A/B/C"/>
</dbReference>
<dbReference type="PANTHER" id="PTHR28630">
    <property type="match status" value="1"/>
</dbReference>
<keyword evidence="2" id="KW-0963">Cytoplasm</keyword>
<name>A0A5B7F0F1_PORTR</name>
<dbReference type="Proteomes" id="UP000324222">
    <property type="component" value="Unassembled WGS sequence"/>
</dbReference>
<gene>
    <name evidence="8" type="primary">FAM213A</name>
    <name evidence="8" type="ORF">E2C01_032742</name>
</gene>
<comment type="caution">
    <text evidence="8">The sequence shown here is derived from an EMBL/GenBank/DDBJ whole genome shotgun (WGS) entry which is preliminary data.</text>
</comment>
<dbReference type="GO" id="GO:0016209">
    <property type="term" value="F:antioxidant activity"/>
    <property type="evidence" value="ECO:0007669"/>
    <property type="project" value="TreeGrafter"/>
</dbReference>